<evidence type="ECO:0000313" key="7">
    <source>
        <dbReference type="Proteomes" id="UP001497497"/>
    </source>
</evidence>
<dbReference type="PROSITE" id="PS50294">
    <property type="entry name" value="WD_REPEATS_REGION"/>
    <property type="match status" value="2"/>
</dbReference>
<accession>A0AAV2HRF5</accession>
<dbReference type="InterPro" id="IPR001680">
    <property type="entry name" value="WD40_rpt"/>
</dbReference>
<evidence type="ECO:0000256" key="3">
    <source>
        <dbReference type="ARBA" id="ARBA00022737"/>
    </source>
</evidence>
<dbReference type="SUPFAM" id="SSF50978">
    <property type="entry name" value="WD40 repeat-like"/>
    <property type="match status" value="1"/>
</dbReference>
<protein>
    <recommendedName>
        <fullName evidence="1">WD repeat-containing protein 89</fullName>
    </recommendedName>
</protein>
<dbReference type="EMBL" id="CAXITT010000232">
    <property type="protein sequence ID" value="CAL1536514.1"/>
    <property type="molecule type" value="Genomic_DNA"/>
</dbReference>
<feature type="repeat" description="WD" evidence="4">
    <location>
        <begin position="66"/>
        <end position="108"/>
    </location>
</feature>
<gene>
    <name evidence="6" type="ORF">GSLYS_00010427001</name>
</gene>
<keyword evidence="7" id="KW-1185">Reference proteome</keyword>
<feature type="repeat" description="WD" evidence="4">
    <location>
        <begin position="309"/>
        <end position="350"/>
    </location>
</feature>
<dbReference type="AlphaFoldDB" id="A0AAV2HRF5"/>
<evidence type="ECO:0000313" key="6">
    <source>
        <dbReference type="EMBL" id="CAL1536514.1"/>
    </source>
</evidence>
<keyword evidence="2 4" id="KW-0853">WD repeat</keyword>
<proteinExistence type="predicted"/>
<dbReference type="Pfam" id="PF00400">
    <property type="entry name" value="WD40"/>
    <property type="match status" value="3"/>
</dbReference>
<dbReference type="SMART" id="SM00320">
    <property type="entry name" value="WD40"/>
    <property type="match status" value="6"/>
</dbReference>
<dbReference type="PROSITE" id="PS50082">
    <property type="entry name" value="WD_REPEATS_2"/>
    <property type="match status" value="2"/>
</dbReference>
<evidence type="ECO:0000256" key="2">
    <source>
        <dbReference type="ARBA" id="ARBA00022574"/>
    </source>
</evidence>
<dbReference type="InterPro" id="IPR036322">
    <property type="entry name" value="WD40_repeat_dom_sf"/>
</dbReference>
<evidence type="ECO:0000256" key="4">
    <source>
        <dbReference type="PROSITE-ProRule" id="PRU00221"/>
    </source>
</evidence>
<dbReference type="InterPro" id="IPR015943">
    <property type="entry name" value="WD40/YVTN_repeat-like_dom_sf"/>
</dbReference>
<feature type="region of interest" description="Disordered" evidence="5">
    <location>
        <begin position="351"/>
        <end position="376"/>
    </location>
</feature>
<reference evidence="6 7" key="1">
    <citation type="submission" date="2024-04" db="EMBL/GenBank/DDBJ databases">
        <authorList>
            <consortium name="Genoscope - CEA"/>
            <person name="William W."/>
        </authorList>
    </citation>
    <scope>NUCLEOTIDE SEQUENCE [LARGE SCALE GENOMIC DNA]</scope>
</reference>
<evidence type="ECO:0000256" key="1">
    <source>
        <dbReference type="ARBA" id="ARBA00021125"/>
    </source>
</evidence>
<name>A0AAV2HRF5_LYMST</name>
<evidence type="ECO:0000256" key="5">
    <source>
        <dbReference type="SAM" id="MobiDB-lite"/>
    </source>
</evidence>
<dbReference type="Gene3D" id="2.130.10.10">
    <property type="entry name" value="YVTN repeat-like/Quinoprotein amine dehydrogenase"/>
    <property type="match status" value="2"/>
</dbReference>
<organism evidence="6 7">
    <name type="scientific">Lymnaea stagnalis</name>
    <name type="common">Great pond snail</name>
    <name type="synonym">Helix stagnalis</name>
    <dbReference type="NCBI Taxonomy" id="6523"/>
    <lineage>
        <taxon>Eukaryota</taxon>
        <taxon>Metazoa</taxon>
        <taxon>Spiralia</taxon>
        <taxon>Lophotrochozoa</taxon>
        <taxon>Mollusca</taxon>
        <taxon>Gastropoda</taxon>
        <taxon>Heterobranchia</taxon>
        <taxon>Euthyneura</taxon>
        <taxon>Panpulmonata</taxon>
        <taxon>Hygrophila</taxon>
        <taxon>Lymnaeoidea</taxon>
        <taxon>Lymnaeidae</taxon>
        <taxon>Lymnaea</taxon>
    </lineage>
</organism>
<dbReference type="PANTHER" id="PTHR22889">
    <property type="entry name" value="WD REPEAT-CONTAINING PROTEIN 89"/>
    <property type="match status" value="1"/>
</dbReference>
<dbReference type="Proteomes" id="UP001497497">
    <property type="component" value="Unassembled WGS sequence"/>
</dbReference>
<sequence>MENIISIMRQLQLTDKSAIQLNKSDPDYIIDLSYQESNNDPLIAAACSNFTIRLMSRTRLTPVSTIKGHKDTITKVQFGKTDDHLVFSCSRDKSIRCWDTRTSPVKEAQTYKTPPSVKADILSLDVSSSDRLLCAGTEMVSNDSYLLFWDCRQTNVLGCYGDCHQDDITQVSFQPGSDRFLASGSADGLLCTFDLQETSEDDALQITCNAMSDVSRVGWCGKDRQQCVYCVTSDHSVHVWEALQGETYCTVSDLTNSPKMPSDYIIDCIPELSAIDDKHSVVVLTGTHSGLLRLMSCSDEGAHQLTDLKNGHTATVRCSHWDSKTKTLLTGGEDSLVCLWSSEGSTKVLVTQTKSSGKIKSKQADDDKKPYSKKKK</sequence>
<dbReference type="PANTHER" id="PTHR22889:SF0">
    <property type="entry name" value="WD REPEAT-CONTAINING PROTEIN 89"/>
    <property type="match status" value="1"/>
</dbReference>
<dbReference type="InterPro" id="IPR039328">
    <property type="entry name" value="WDR89"/>
</dbReference>
<comment type="caution">
    <text evidence="6">The sequence shown here is derived from an EMBL/GenBank/DDBJ whole genome shotgun (WGS) entry which is preliminary data.</text>
</comment>
<keyword evidence="3" id="KW-0677">Repeat</keyword>